<feature type="transmembrane region" description="Helical" evidence="1">
    <location>
        <begin position="36"/>
        <end position="54"/>
    </location>
</feature>
<sequence length="65" mass="7134">MNIKGLLQALVPTLLLVGFLTNSVLQRILGPVEGAVVWPAVLLTLVTAMAFMLIRRIIVRLSSEY</sequence>
<organism evidence="2 3">
    <name type="scientific">Marinobacter alkaliphilus</name>
    <dbReference type="NCBI Taxonomy" id="254719"/>
    <lineage>
        <taxon>Bacteria</taxon>
        <taxon>Pseudomonadati</taxon>
        <taxon>Pseudomonadota</taxon>
        <taxon>Gammaproteobacteria</taxon>
        <taxon>Pseudomonadales</taxon>
        <taxon>Marinobacteraceae</taxon>
        <taxon>Marinobacter</taxon>
    </lineage>
</organism>
<evidence type="ECO:0000256" key="1">
    <source>
        <dbReference type="SAM" id="Phobius"/>
    </source>
</evidence>
<name>A0ABZ3EAH6_9GAMM</name>
<proteinExistence type="predicted"/>
<keyword evidence="3" id="KW-1185">Reference proteome</keyword>
<evidence type="ECO:0000313" key="2">
    <source>
        <dbReference type="EMBL" id="XAF56146.1"/>
    </source>
</evidence>
<geneLocation type="plasmid" evidence="2 3">
    <name>unnamed2</name>
</geneLocation>
<dbReference type="Proteomes" id="UP001445268">
    <property type="component" value="Plasmid unnamed2"/>
</dbReference>
<keyword evidence="1" id="KW-1133">Transmembrane helix</keyword>
<keyword evidence="2" id="KW-0614">Plasmid</keyword>
<dbReference type="RefSeq" id="WP_342632694.1">
    <property type="nucleotide sequence ID" value="NZ_CP152382.1"/>
</dbReference>
<accession>A0ABZ3EAH6</accession>
<keyword evidence="1" id="KW-0812">Transmembrane</keyword>
<reference evidence="2 3" key="1">
    <citation type="submission" date="2024-04" db="EMBL/GenBank/DDBJ databases">
        <title>Marinobacter sp. SBY-1.</title>
        <authorList>
            <person name="Pan C."/>
        </authorList>
    </citation>
    <scope>NUCLEOTIDE SEQUENCE [LARGE SCALE GENOMIC DNA]</scope>
    <source>
        <strain evidence="2 3">SBY-1</strain>
        <plasmid evidence="2 3">unnamed2</plasmid>
    </source>
</reference>
<dbReference type="EMBL" id="CP152382">
    <property type="protein sequence ID" value="XAF56146.1"/>
    <property type="molecule type" value="Genomic_DNA"/>
</dbReference>
<keyword evidence="1" id="KW-0472">Membrane</keyword>
<evidence type="ECO:0000313" key="3">
    <source>
        <dbReference type="Proteomes" id="UP001445268"/>
    </source>
</evidence>
<gene>
    <name evidence="2" type="ORF">AAGT77_20545</name>
</gene>
<protein>
    <submittedName>
        <fullName evidence="2">Uncharacterized protein</fullName>
    </submittedName>
</protein>